<keyword evidence="1" id="KW-0812">Transmembrane</keyword>
<gene>
    <name evidence="5" type="ORF">SAMN02745124_03529</name>
</gene>
<feature type="transmembrane region" description="Helical" evidence="1">
    <location>
        <begin position="14"/>
        <end position="34"/>
    </location>
</feature>
<dbReference type="Proteomes" id="UP000184139">
    <property type="component" value="Unassembled WGS sequence"/>
</dbReference>
<feature type="domain" description="HAMP" evidence="2">
    <location>
        <begin position="296"/>
        <end position="348"/>
    </location>
</feature>
<dbReference type="AlphaFoldDB" id="A0A1M5Y0Q3"/>
<proteinExistence type="predicted"/>
<dbReference type="InterPro" id="IPR003660">
    <property type="entry name" value="HAMP_dom"/>
</dbReference>
<dbReference type="InterPro" id="IPR003607">
    <property type="entry name" value="HD/PDEase_dom"/>
</dbReference>
<sequence length="693" mass="77334">MKHFLGKSKLSRKFVLLFMVCAFLPTFVLLFVSYDRVSGQLVDQSVKKLIRETKTYGLSLYERLIRVSDQLAFFARLIEMEGVDRAVQMRDSFPEISELFDSIVLLTPTGELQVFIDSNGLPIDEKMMSLLSTRSNKLEIYAVRGEAHPVPIYLSLPVNMDRELRGYLVAKVNVAYLWGIGSVPLLPTATELAVYDESGSALVGTYAAPGGSLADLPQDSEENQRQFEYLHDDRRYYAGRWNLFLESRFGAGSWTVVLSQSEEYLLATLKDFKRNLFLAILLGLWLILFVSLLLIRRGFAPLGELQKRTRQIAAKDFTSEISLASGDEFEELAQSFNVMSRQLGKQFAALETIDKIDRAILSSITLPDIIAAALPMLKQFFACETVVLGLVVGRSEHYLKSHILSEEVPESTVEHVTVSEGRKGVLFQSPEPFVWPRGLAGIERISVLERYEEGTIISVALFKDDQAKGIIILGHRQPKVYDEGEMRQLRQLADQLSIALSNSELVENLEKLATGTIEALARTVDAKSKWTAGHSERVSMLAGMIAGKLGLSEAEVVRLNRGGLLHDIGKIGVGKAILDKPSRLTDAEYKEIMTHPEIGVKILEPIEAYQDILPMVLQHHERFDGSGYPLKLAGKQIDLSARILAVADVYDALSSVRPYRPSWSRTAVLDYIADHSGSHFDPDVVAAFRAIVH</sequence>
<dbReference type="GO" id="GO:0016020">
    <property type="term" value="C:membrane"/>
    <property type="evidence" value="ECO:0007669"/>
    <property type="project" value="InterPro"/>
</dbReference>
<keyword evidence="1" id="KW-0472">Membrane</keyword>
<protein>
    <submittedName>
        <fullName evidence="5">HDIG domain-containing protein</fullName>
    </submittedName>
</protein>
<organism evidence="5 6">
    <name type="scientific">Desulfofustis glycolicus DSM 9705</name>
    <dbReference type="NCBI Taxonomy" id="1121409"/>
    <lineage>
        <taxon>Bacteria</taxon>
        <taxon>Pseudomonadati</taxon>
        <taxon>Thermodesulfobacteriota</taxon>
        <taxon>Desulfobulbia</taxon>
        <taxon>Desulfobulbales</taxon>
        <taxon>Desulfocapsaceae</taxon>
        <taxon>Desulfofustis</taxon>
    </lineage>
</organism>
<dbReference type="SMART" id="SM00065">
    <property type="entry name" value="GAF"/>
    <property type="match status" value="1"/>
</dbReference>
<keyword evidence="6" id="KW-1185">Reference proteome</keyword>
<keyword evidence="1" id="KW-1133">Transmembrane helix</keyword>
<dbReference type="PANTHER" id="PTHR43155:SF2">
    <property type="entry name" value="CYCLIC DI-GMP PHOSPHODIESTERASE PA4108"/>
    <property type="match status" value="1"/>
</dbReference>
<evidence type="ECO:0000259" key="4">
    <source>
        <dbReference type="PROSITE" id="PS51832"/>
    </source>
</evidence>
<dbReference type="PROSITE" id="PS50885">
    <property type="entry name" value="HAMP"/>
    <property type="match status" value="1"/>
</dbReference>
<name>A0A1M5Y0Q3_9BACT</name>
<dbReference type="PROSITE" id="PS51832">
    <property type="entry name" value="HD_GYP"/>
    <property type="match status" value="1"/>
</dbReference>
<evidence type="ECO:0000313" key="5">
    <source>
        <dbReference type="EMBL" id="SHI05637.1"/>
    </source>
</evidence>
<dbReference type="InterPro" id="IPR003018">
    <property type="entry name" value="GAF"/>
</dbReference>
<dbReference type="PROSITE" id="PS51831">
    <property type="entry name" value="HD"/>
    <property type="match status" value="1"/>
</dbReference>
<dbReference type="InterPro" id="IPR029016">
    <property type="entry name" value="GAF-like_dom_sf"/>
</dbReference>
<evidence type="ECO:0000259" key="3">
    <source>
        <dbReference type="PROSITE" id="PS51831"/>
    </source>
</evidence>
<evidence type="ECO:0000259" key="2">
    <source>
        <dbReference type="PROSITE" id="PS50885"/>
    </source>
</evidence>
<dbReference type="OrthoDB" id="9764337at2"/>
<dbReference type="Pfam" id="PF00672">
    <property type="entry name" value="HAMP"/>
    <property type="match status" value="1"/>
</dbReference>
<dbReference type="Pfam" id="PF13185">
    <property type="entry name" value="GAF_2"/>
    <property type="match status" value="1"/>
</dbReference>
<dbReference type="CDD" id="cd00077">
    <property type="entry name" value="HDc"/>
    <property type="match status" value="1"/>
</dbReference>
<dbReference type="InterPro" id="IPR006674">
    <property type="entry name" value="HD_domain"/>
</dbReference>
<evidence type="ECO:0000256" key="1">
    <source>
        <dbReference type="SAM" id="Phobius"/>
    </source>
</evidence>
<accession>A0A1M5Y0Q3</accession>
<dbReference type="SMART" id="SM00304">
    <property type="entry name" value="HAMP"/>
    <property type="match status" value="1"/>
</dbReference>
<feature type="domain" description="HD" evidence="3">
    <location>
        <begin position="531"/>
        <end position="653"/>
    </location>
</feature>
<dbReference type="Gene3D" id="6.10.340.10">
    <property type="match status" value="1"/>
</dbReference>
<dbReference type="SMART" id="SM00471">
    <property type="entry name" value="HDc"/>
    <property type="match status" value="1"/>
</dbReference>
<dbReference type="EMBL" id="FQXS01000026">
    <property type="protein sequence ID" value="SHI05637.1"/>
    <property type="molecule type" value="Genomic_DNA"/>
</dbReference>
<dbReference type="GO" id="GO:0007165">
    <property type="term" value="P:signal transduction"/>
    <property type="evidence" value="ECO:0007669"/>
    <property type="project" value="InterPro"/>
</dbReference>
<reference evidence="5 6" key="1">
    <citation type="submission" date="2016-11" db="EMBL/GenBank/DDBJ databases">
        <authorList>
            <person name="Jaros S."/>
            <person name="Januszkiewicz K."/>
            <person name="Wedrychowicz H."/>
        </authorList>
    </citation>
    <scope>NUCLEOTIDE SEQUENCE [LARGE SCALE GENOMIC DNA]</scope>
    <source>
        <strain evidence="5 6">DSM 9705</strain>
    </source>
</reference>
<dbReference type="RefSeq" id="WP_073378109.1">
    <property type="nucleotide sequence ID" value="NZ_FQXS01000026.1"/>
</dbReference>
<dbReference type="Pfam" id="PF13487">
    <property type="entry name" value="HD_5"/>
    <property type="match status" value="1"/>
</dbReference>
<evidence type="ECO:0000313" key="6">
    <source>
        <dbReference type="Proteomes" id="UP000184139"/>
    </source>
</evidence>
<dbReference type="STRING" id="1121409.SAMN02745124_03529"/>
<dbReference type="NCBIfam" id="TIGR00277">
    <property type="entry name" value="HDIG"/>
    <property type="match status" value="1"/>
</dbReference>
<dbReference type="CDD" id="cd06225">
    <property type="entry name" value="HAMP"/>
    <property type="match status" value="1"/>
</dbReference>
<dbReference type="PANTHER" id="PTHR43155">
    <property type="entry name" value="CYCLIC DI-GMP PHOSPHODIESTERASE PA4108-RELATED"/>
    <property type="match status" value="1"/>
</dbReference>
<dbReference type="Gene3D" id="1.10.3210.10">
    <property type="entry name" value="Hypothetical protein af1432"/>
    <property type="match status" value="1"/>
</dbReference>
<dbReference type="SUPFAM" id="SSF109604">
    <property type="entry name" value="HD-domain/PDEase-like"/>
    <property type="match status" value="1"/>
</dbReference>
<dbReference type="InterPro" id="IPR037522">
    <property type="entry name" value="HD_GYP_dom"/>
</dbReference>
<feature type="domain" description="HD-GYP" evidence="4">
    <location>
        <begin position="509"/>
        <end position="693"/>
    </location>
</feature>
<dbReference type="InterPro" id="IPR006675">
    <property type="entry name" value="HDIG_dom"/>
</dbReference>
<dbReference type="SUPFAM" id="SSF158472">
    <property type="entry name" value="HAMP domain-like"/>
    <property type="match status" value="1"/>
</dbReference>
<dbReference type="SUPFAM" id="SSF55781">
    <property type="entry name" value="GAF domain-like"/>
    <property type="match status" value="1"/>
</dbReference>
<dbReference type="Gene3D" id="3.30.450.40">
    <property type="match status" value="1"/>
</dbReference>
<feature type="transmembrane region" description="Helical" evidence="1">
    <location>
        <begin position="276"/>
        <end position="295"/>
    </location>
</feature>